<feature type="chain" id="PRO_5047059530" evidence="1">
    <location>
        <begin position="18"/>
        <end position="110"/>
    </location>
</feature>
<keyword evidence="3" id="KW-1185">Reference proteome</keyword>
<name>A0ABT1WC72_9BURK</name>
<organism evidence="2 3">
    <name type="scientific">Limnobacter humi</name>
    <dbReference type="NCBI Taxonomy" id="1778671"/>
    <lineage>
        <taxon>Bacteria</taxon>
        <taxon>Pseudomonadati</taxon>
        <taxon>Pseudomonadota</taxon>
        <taxon>Betaproteobacteria</taxon>
        <taxon>Burkholderiales</taxon>
        <taxon>Burkholderiaceae</taxon>
        <taxon>Limnobacter</taxon>
    </lineage>
</organism>
<keyword evidence="1" id="KW-0732">Signal</keyword>
<proteinExistence type="predicted"/>
<sequence length="110" mass="11476">MMKKIICALALWPFAHAGLAAVTFEGNPSAIETPLGMNSVTDIDSTVASRRDANFNRVQVQSPGYGFAATAVGNLINVENSGSNNTVTIYATQINNGSQRASLSALGNSD</sequence>
<evidence type="ECO:0000313" key="2">
    <source>
        <dbReference type="EMBL" id="MCQ8895113.1"/>
    </source>
</evidence>
<dbReference type="Proteomes" id="UP001204142">
    <property type="component" value="Unassembled WGS sequence"/>
</dbReference>
<dbReference type="RefSeq" id="WP_256762784.1">
    <property type="nucleotide sequence ID" value="NZ_JANIGO010000001.1"/>
</dbReference>
<evidence type="ECO:0000256" key="1">
    <source>
        <dbReference type="SAM" id="SignalP"/>
    </source>
</evidence>
<accession>A0ABT1WC72</accession>
<feature type="signal peptide" evidence="1">
    <location>
        <begin position="1"/>
        <end position="17"/>
    </location>
</feature>
<gene>
    <name evidence="2" type="ORF">NQT62_01510</name>
</gene>
<evidence type="ECO:0000313" key="3">
    <source>
        <dbReference type="Proteomes" id="UP001204142"/>
    </source>
</evidence>
<reference evidence="2 3" key="1">
    <citation type="submission" date="2022-07" db="EMBL/GenBank/DDBJ databases">
        <authorList>
            <person name="Xamxidin M."/>
            <person name="Wu M."/>
        </authorList>
    </citation>
    <scope>NUCLEOTIDE SEQUENCE [LARGE SCALE GENOMIC DNA]</scope>
    <source>
        <strain evidence="2 3">NBRC 111650</strain>
    </source>
</reference>
<dbReference type="EMBL" id="JANIGO010000001">
    <property type="protein sequence ID" value="MCQ8895113.1"/>
    <property type="molecule type" value="Genomic_DNA"/>
</dbReference>
<comment type="caution">
    <text evidence="2">The sequence shown here is derived from an EMBL/GenBank/DDBJ whole genome shotgun (WGS) entry which is preliminary data.</text>
</comment>
<protein>
    <submittedName>
        <fullName evidence="2">Uncharacterized protein</fullName>
    </submittedName>
</protein>